<keyword evidence="3" id="KW-1185">Reference proteome</keyword>
<protein>
    <recommendedName>
        <fullName evidence="4">SSD domain-containing protein</fullName>
    </recommendedName>
</protein>
<dbReference type="PANTHER" id="PTHR10796">
    <property type="entry name" value="PATCHED-RELATED"/>
    <property type="match status" value="1"/>
</dbReference>
<dbReference type="GO" id="GO:0018996">
    <property type="term" value="P:molting cycle, collagen and cuticulin-based cuticle"/>
    <property type="evidence" value="ECO:0007669"/>
    <property type="project" value="TreeGrafter"/>
</dbReference>
<sequence length="454" mass="52429">MALGFAYIYTVIIFCPILYYCSLEETKEVPEGCFRRKGKRFFRAVLHGYSRILSDRRVAIVLFVGTLVYWYFGIMGTISITAKLDTEKILPKDTPIHRPNRLVENIVIAELYFHIPVWAEYYPVTIIVNSPVDIRDADKLNEINTFVGEFESLPTCRGNRFWSIGFFLACEILVPGSNFTMFWLRDYIDYYWGVGVNDFDFYFDADEYPDEKEFGYKKLPGFLGNPLYKHHKAFLNLDYNKTVTVRKFSLVVVYENNTSWDDRIDLMLKWRAIVDKYPNLNASVWNVNAMFVDQMLSLKSLTWQVPLRTTVLQCTCMWTLFCMAIVCTIFIQNPVSVVMATLAIASISLGVMGYLSFWHLDLDPVSLCAILISIGMAVDFVAHTTYHYQALPKTVFLFQLSYREAIRNGHEVRVELTKPYDRMRNTISNVAWPMSQAGISTVICILPIVVLQVS</sequence>
<dbReference type="PANTHER" id="PTHR10796:SF102">
    <property type="entry name" value="SSD DOMAIN-CONTAINING PROTEIN"/>
    <property type="match status" value="1"/>
</dbReference>
<keyword evidence="1" id="KW-0812">Transmembrane</keyword>
<feature type="transmembrane region" description="Helical" evidence="1">
    <location>
        <begin position="365"/>
        <end position="386"/>
    </location>
</feature>
<reference evidence="2 3" key="1">
    <citation type="submission" date="2018-11" db="EMBL/GenBank/DDBJ databases">
        <authorList>
            <consortium name="Pathogen Informatics"/>
        </authorList>
    </citation>
    <scope>NUCLEOTIDE SEQUENCE [LARGE SCALE GENOMIC DNA]</scope>
</reference>
<feature type="transmembrane region" description="Helical" evidence="1">
    <location>
        <begin position="161"/>
        <end position="184"/>
    </location>
</feature>
<name>A0A3P7IJZ7_STRVU</name>
<keyword evidence="1" id="KW-1133">Transmembrane helix</keyword>
<dbReference type="GO" id="GO:0005886">
    <property type="term" value="C:plasma membrane"/>
    <property type="evidence" value="ECO:0007669"/>
    <property type="project" value="TreeGrafter"/>
</dbReference>
<feature type="transmembrane region" description="Helical" evidence="1">
    <location>
        <begin position="6"/>
        <end position="23"/>
    </location>
</feature>
<feature type="transmembrane region" description="Helical" evidence="1">
    <location>
        <begin position="430"/>
        <end position="451"/>
    </location>
</feature>
<gene>
    <name evidence="2" type="ORF">SVUK_LOCUS3151</name>
</gene>
<dbReference type="SUPFAM" id="SSF82866">
    <property type="entry name" value="Multidrug efflux transporter AcrB transmembrane domain"/>
    <property type="match status" value="1"/>
</dbReference>
<keyword evidence="1" id="KW-0472">Membrane</keyword>
<evidence type="ECO:0000313" key="2">
    <source>
        <dbReference type="EMBL" id="VDM68153.1"/>
    </source>
</evidence>
<evidence type="ECO:0008006" key="4">
    <source>
        <dbReference type="Google" id="ProtNLM"/>
    </source>
</evidence>
<dbReference type="GO" id="GO:0030659">
    <property type="term" value="C:cytoplasmic vesicle membrane"/>
    <property type="evidence" value="ECO:0007669"/>
    <property type="project" value="TreeGrafter"/>
</dbReference>
<feature type="transmembrane region" description="Helical" evidence="1">
    <location>
        <begin position="337"/>
        <end position="358"/>
    </location>
</feature>
<organism evidence="2 3">
    <name type="scientific">Strongylus vulgaris</name>
    <name type="common">Blood worm</name>
    <dbReference type="NCBI Taxonomy" id="40348"/>
    <lineage>
        <taxon>Eukaryota</taxon>
        <taxon>Metazoa</taxon>
        <taxon>Ecdysozoa</taxon>
        <taxon>Nematoda</taxon>
        <taxon>Chromadorea</taxon>
        <taxon>Rhabditida</taxon>
        <taxon>Rhabditina</taxon>
        <taxon>Rhabditomorpha</taxon>
        <taxon>Strongyloidea</taxon>
        <taxon>Strongylidae</taxon>
        <taxon>Strongylus</taxon>
    </lineage>
</organism>
<feature type="transmembrane region" description="Helical" evidence="1">
    <location>
        <begin position="310"/>
        <end position="331"/>
    </location>
</feature>
<evidence type="ECO:0000256" key="1">
    <source>
        <dbReference type="SAM" id="Phobius"/>
    </source>
</evidence>
<dbReference type="AlphaFoldDB" id="A0A3P7IJZ7"/>
<dbReference type="Proteomes" id="UP000270094">
    <property type="component" value="Unassembled WGS sequence"/>
</dbReference>
<proteinExistence type="predicted"/>
<dbReference type="EMBL" id="UYYB01007839">
    <property type="protein sequence ID" value="VDM68153.1"/>
    <property type="molecule type" value="Genomic_DNA"/>
</dbReference>
<feature type="transmembrane region" description="Helical" evidence="1">
    <location>
        <begin position="58"/>
        <end position="82"/>
    </location>
</feature>
<dbReference type="Gene3D" id="1.20.1640.10">
    <property type="entry name" value="Multidrug efflux transporter AcrB transmembrane domain"/>
    <property type="match status" value="1"/>
</dbReference>
<accession>A0A3P7IJZ7</accession>
<dbReference type="InterPro" id="IPR051697">
    <property type="entry name" value="Patched_domain-protein"/>
</dbReference>
<dbReference type="GO" id="GO:0006897">
    <property type="term" value="P:endocytosis"/>
    <property type="evidence" value="ECO:0007669"/>
    <property type="project" value="TreeGrafter"/>
</dbReference>
<evidence type="ECO:0000313" key="3">
    <source>
        <dbReference type="Proteomes" id="UP000270094"/>
    </source>
</evidence>
<dbReference type="OrthoDB" id="6510177at2759"/>